<evidence type="ECO:0000256" key="1">
    <source>
        <dbReference type="SAM" id="Coils"/>
    </source>
</evidence>
<reference evidence="2 3" key="1">
    <citation type="submission" date="2020-03" db="EMBL/GenBank/DDBJ databases">
        <title>Weissella sp. nov., isolated from Cybister lewisianus.</title>
        <authorList>
            <person name="Hyun D.-W."/>
            <person name="Bae J.-W."/>
        </authorList>
    </citation>
    <scope>NUCLEOTIDE SEQUENCE [LARGE SCALE GENOMIC DNA]</scope>
    <source>
        <strain evidence="2 3">HDW19</strain>
    </source>
</reference>
<dbReference type="EMBL" id="CP049888">
    <property type="protein sequence ID" value="QIL51108.1"/>
    <property type="molecule type" value="Genomic_DNA"/>
</dbReference>
<dbReference type="RefSeq" id="WP_166011370.1">
    <property type="nucleotide sequence ID" value="NZ_CP049888.1"/>
</dbReference>
<dbReference type="Proteomes" id="UP000500741">
    <property type="component" value="Chromosome"/>
</dbReference>
<dbReference type="KEGG" id="wco:G7084_07295"/>
<dbReference type="AlphaFoldDB" id="A0A6G8B1C2"/>
<evidence type="ECO:0000313" key="3">
    <source>
        <dbReference type="Proteomes" id="UP000500741"/>
    </source>
</evidence>
<sequence>MEQTPYLKTEIQDERVQFMNALEAKLQYISDVKQAINEDNDRKLFQLLDRKKYLNKIEEQLDAPDNQRDFRMIDDLMESLSHHLAQRLIQYLSEKFPFFYYEEDTRGVYQLYFGNWWDRRHFGLLDPITVNFIFDEDEYEMLSRAVELAEEGRRYHTNVIEDTTKSNEELQKIVDSQNDRDQERAQLQSELEKMGEKPGMFESQENKARREFLKQRLAEIRNADEKALEVPKLIADNNAIILNYSKEDTILIYEQRAINDQFGNFEKFKMAVQTLYHDYVAQLDDQPLSKNGGRIHD</sequence>
<accession>A0A6G8B1C2</accession>
<gene>
    <name evidence="2" type="ORF">G7084_07295</name>
</gene>
<feature type="coiled-coil region" evidence="1">
    <location>
        <begin position="160"/>
        <end position="223"/>
    </location>
</feature>
<evidence type="ECO:0008006" key="4">
    <source>
        <dbReference type="Google" id="ProtNLM"/>
    </source>
</evidence>
<protein>
    <recommendedName>
        <fullName evidence="4">Exonuclease SbcC</fullName>
    </recommendedName>
</protein>
<proteinExistence type="predicted"/>
<keyword evidence="3" id="KW-1185">Reference proteome</keyword>
<keyword evidence="1" id="KW-0175">Coiled coil</keyword>
<name>A0A6G8B1C2_9LACO</name>
<evidence type="ECO:0000313" key="2">
    <source>
        <dbReference type="EMBL" id="QIL51108.1"/>
    </source>
</evidence>
<organism evidence="2 3">
    <name type="scientific">Weissella coleopterorum</name>
    <dbReference type="NCBI Taxonomy" id="2714949"/>
    <lineage>
        <taxon>Bacteria</taxon>
        <taxon>Bacillati</taxon>
        <taxon>Bacillota</taxon>
        <taxon>Bacilli</taxon>
        <taxon>Lactobacillales</taxon>
        <taxon>Lactobacillaceae</taxon>
        <taxon>Weissella</taxon>
    </lineage>
</organism>